<dbReference type="RefSeq" id="XP_033397158.1">
    <property type="nucleotide sequence ID" value="XM_033542154.1"/>
</dbReference>
<evidence type="ECO:0000313" key="1">
    <source>
        <dbReference type="EMBL" id="KAF2141445.1"/>
    </source>
</evidence>
<name>A0A6A6BDS7_9PEZI</name>
<protein>
    <recommendedName>
        <fullName evidence="3">DRBM domain-containing protein</fullName>
    </recommendedName>
</protein>
<accession>A0A6A6BDS7</accession>
<proteinExistence type="predicted"/>
<organism evidence="1 2">
    <name type="scientific">Aplosporella prunicola CBS 121167</name>
    <dbReference type="NCBI Taxonomy" id="1176127"/>
    <lineage>
        <taxon>Eukaryota</taxon>
        <taxon>Fungi</taxon>
        <taxon>Dikarya</taxon>
        <taxon>Ascomycota</taxon>
        <taxon>Pezizomycotina</taxon>
        <taxon>Dothideomycetes</taxon>
        <taxon>Dothideomycetes incertae sedis</taxon>
        <taxon>Botryosphaeriales</taxon>
        <taxon>Aplosporellaceae</taxon>
        <taxon>Aplosporella</taxon>
    </lineage>
</organism>
<dbReference type="OrthoDB" id="5418749at2759"/>
<sequence>MAGRPNSWQEKLQDYCRAISYPPPVYKEFSDRRGGRTAWSSSVHIGNMSVPARFWYDGQYVEKAKEDAAEVAMQRLCGTPQRGGW</sequence>
<gene>
    <name evidence="1" type="ORF">K452DRAFT_298814</name>
</gene>
<evidence type="ECO:0008006" key="3">
    <source>
        <dbReference type="Google" id="ProtNLM"/>
    </source>
</evidence>
<dbReference type="SUPFAM" id="SSF54768">
    <property type="entry name" value="dsRNA-binding domain-like"/>
    <property type="match status" value="1"/>
</dbReference>
<dbReference type="Proteomes" id="UP000799438">
    <property type="component" value="Unassembled WGS sequence"/>
</dbReference>
<dbReference type="CDD" id="cd00048">
    <property type="entry name" value="DSRM_SF"/>
    <property type="match status" value="1"/>
</dbReference>
<reference evidence="1" key="1">
    <citation type="journal article" date="2020" name="Stud. Mycol.">
        <title>101 Dothideomycetes genomes: a test case for predicting lifestyles and emergence of pathogens.</title>
        <authorList>
            <person name="Haridas S."/>
            <person name="Albert R."/>
            <person name="Binder M."/>
            <person name="Bloem J."/>
            <person name="Labutti K."/>
            <person name="Salamov A."/>
            <person name="Andreopoulos B."/>
            <person name="Baker S."/>
            <person name="Barry K."/>
            <person name="Bills G."/>
            <person name="Bluhm B."/>
            <person name="Cannon C."/>
            <person name="Castanera R."/>
            <person name="Culley D."/>
            <person name="Daum C."/>
            <person name="Ezra D."/>
            <person name="Gonzalez J."/>
            <person name="Henrissat B."/>
            <person name="Kuo A."/>
            <person name="Liang C."/>
            <person name="Lipzen A."/>
            <person name="Lutzoni F."/>
            <person name="Magnuson J."/>
            <person name="Mondo S."/>
            <person name="Nolan M."/>
            <person name="Ohm R."/>
            <person name="Pangilinan J."/>
            <person name="Park H.-J."/>
            <person name="Ramirez L."/>
            <person name="Alfaro M."/>
            <person name="Sun H."/>
            <person name="Tritt A."/>
            <person name="Yoshinaga Y."/>
            <person name="Zwiers L.-H."/>
            <person name="Turgeon B."/>
            <person name="Goodwin S."/>
            <person name="Spatafora J."/>
            <person name="Crous P."/>
            <person name="Grigoriev I."/>
        </authorList>
    </citation>
    <scope>NUCLEOTIDE SEQUENCE</scope>
    <source>
        <strain evidence="1">CBS 121167</strain>
    </source>
</reference>
<evidence type="ECO:0000313" key="2">
    <source>
        <dbReference type="Proteomes" id="UP000799438"/>
    </source>
</evidence>
<dbReference type="PANTHER" id="PTHR42030:SF1">
    <property type="entry name" value="DRBM DOMAIN-CONTAINING PROTEIN"/>
    <property type="match status" value="1"/>
</dbReference>
<dbReference type="PANTHER" id="PTHR42030">
    <property type="entry name" value="DRBM DOMAIN-CONTAINING PROTEIN"/>
    <property type="match status" value="1"/>
</dbReference>
<dbReference type="GeneID" id="54299651"/>
<dbReference type="Gene3D" id="3.30.160.20">
    <property type="match status" value="1"/>
</dbReference>
<keyword evidence="2" id="KW-1185">Reference proteome</keyword>
<dbReference type="EMBL" id="ML995487">
    <property type="protein sequence ID" value="KAF2141445.1"/>
    <property type="molecule type" value="Genomic_DNA"/>
</dbReference>
<dbReference type="AlphaFoldDB" id="A0A6A6BDS7"/>